<dbReference type="Pfam" id="PF01381">
    <property type="entry name" value="HTH_3"/>
    <property type="match status" value="1"/>
</dbReference>
<feature type="domain" description="HTH cro/C1-type" evidence="3">
    <location>
        <begin position="19"/>
        <end position="73"/>
    </location>
</feature>
<dbReference type="HOGENOM" id="CLU_066192_2_9_9"/>
<keyword evidence="2" id="KW-1133">Transmembrane helix</keyword>
<dbReference type="AlphaFoldDB" id="A6BG44"/>
<protein>
    <submittedName>
        <fullName evidence="4">DNA-binding helix-turn-helix protein</fullName>
    </submittedName>
</protein>
<evidence type="ECO:0000259" key="3">
    <source>
        <dbReference type="PROSITE" id="PS50943"/>
    </source>
</evidence>
<dbReference type="Proteomes" id="UP000004016">
    <property type="component" value="Unassembled WGS sequence"/>
</dbReference>
<comment type="caution">
    <text evidence="4">The sequence shown here is derived from an EMBL/GenBank/DDBJ whole genome shotgun (WGS) entry which is preliminary data.</text>
</comment>
<organism evidence="4 5">
    <name type="scientific">Dorea longicatena DSM 13814</name>
    <dbReference type="NCBI Taxonomy" id="411462"/>
    <lineage>
        <taxon>Bacteria</taxon>
        <taxon>Bacillati</taxon>
        <taxon>Bacillota</taxon>
        <taxon>Clostridia</taxon>
        <taxon>Lachnospirales</taxon>
        <taxon>Lachnospiraceae</taxon>
        <taxon>Dorea</taxon>
    </lineage>
</organism>
<dbReference type="SMART" id="SM00530">
    <property type="entry name" value="HTH_XRE"/>
    <property type="match status" value="1"/>
</dbReference>
<dbReference type="eggNOG" id="COG1476">
    <property type="taxonomic scope" value="Bacteria"/>
</dbReference>
<keyword evidence="2" id="KW-0812">Transmembrane</keyword>
<evidence type="ECO:0000313" key="5">
    <source>
        <dbReference type="Proteomes" id="UP000004016"/>
    </source>
</evidence>
<dbReference type="PANTHER" id="PTHR46558:SF4">
    <property type="entry name" value="DNA-BIDING PHAGE PROTEIN"/>
    <property type="match status" value="1"/>
</dbReference>
<reference evidence="4 5" key="1">
    <citation type="submission" date="2007-03" db="EMBL/GenBank/DDBJ databases">
        <authorList>
            <person name="Fulton L."/>
            <person name="Clifton S."/>
            <person name="Fulton B."/>
            <person name="Xu J."/>
            <person name="Minx P."/>
            <person name="Pepin K.H."/>
            <person name="Johnson M."/>
            <person name="Thiruvilangam P."/>
            <person name="Bhonagiri V."/>
            <person name="Nash W.E."/>
            <person name="Mardis E.R."/>
            <person name="Wilson R.K."/>
        </authorList>
    </citation>
    <scope>NUCLEOTIDE SEQUENCE [LARGE SCALE GENOMIC DNA]</scope>
    <source>
        <strain evidence="4 5">DSM 13814</strain>
    </source>
</reference>
<name>A6BG44_9FIRM</name>
<dbReference type="EMBL" id="AAXB02000005">
    <property type="protein sequence ID" value="EDM63255.1"/>
    <property type="molecule type" value="Genomic_DNA"/>
</dbReference>
<dbReference type="Gene3D" id="1.10.260.40">
    <property type="entry name" value="lambda repressor-like DNA-binding domains"/>
    <property type="match status" value="1"/>
</dbReference>
<dbReference type="PANTHER" id="PTHR46558">
    <property type="entry name" value="TRACRIPTIONAL REGULATORY PROTEIN-RELATED-RELATED"/>
    <property type="match status" value="1"/>
</dbReference>
<evidence type="ECO:0000256" key="2">
    <source>
        <dbReference type="SAM" id="Phobius"/>
    </source>
</evidence>
<feature type="transmembrane region" description="Helical" evidence="2">
    <location>
        <begin position="122"/>
        <end position="144"/>
    </location>
</feature>
<evidence type="ECO:0000256" key="1">
    <source>
        <dbReference type="ARBA" id="ARBA00023125"/>
    </source>
</evidence>
<dbReference type="SUPFAM" id="SSF47413">
    <property type="entry name" value="lambda repressor-like DNA-binding domains"/>
    <property type="match status" value="1"/>
</dbReference>
<dbReference type="InterPro" id="IPR010982">
    <property type="entry name" value="Lambda_DNA-bd_dom_sf"/>
</dbReference>
<feature type="transmembrane region" description="Helical" evidence="2">
    <location>
        <begin position="97"/>
        <end position="116"/>
    </location>
</feature>
<keyword evidence="2" id="KW-0472">Membrane</keyword>
<sequence length="147" mass="16970">MWKDVPERRNTDMEIGKKLKDARMKSGFTQETVAERINVSRQTISNWENEKSYPDIISVIELSSLYSISLDDLLKGDERMMEHLEESTNVVKSNQKLIGAIILNIITVILLITLSMFLPDKIYYLIMVFCLAIVSSAVLLYQIIRRI</sequence>
<accession>A6BG44</accession>
<reference evidence="4 5" key="2">
    <citation type="submission" date="2007-04" db="EMBL/GenBank/DDBJ databases">
        <title>Draft genome sequence of Dorea longicatena (DSM 13814).</title>
        <authorList>
            <person name="Sudarsanam P."/>
            <person name="Ley R."/>
            <person name="Guruge J."/>
            <person name="Turnbaugh P.J."/>
            <person name="Mahowald M."/>
            <person name="Liep D."/>
            <person name="Gordon J."/>
        </authorList>
    </citation>
    <scope>NUCLEOTIDE SEQUENCE [LARGE SCALE GENOMIC DNA]</scope>
    <source>
        <strain evidence="4 5">DSM 13814</strain>
    </source>
</reference>
<gene>
    <name evidence="4" type="ORF">DORLON_01266</name>
</gene>
<dbReference type="InterPro" id="IPR001387">
    <property type="entry name" value="Cro/C1-type_HTH"/>
</dbReference>
<dbReference type="PROSITE" id="PS50943">
    <property type="entry name" value="HTH_CROC1"/>
    <property type="match status" value="1"/>
</dbReference>
<proteinExistence type="predicted"/>
<dbReference type="GO" id="GO:0003677">
    <property type="term" value="F:DNA binding"/>
    <property type="evidence" value="ECO:0007669"/>
    <property type="project" value="UniProtKB-KW"/>
</dbReference>
<evidence type="ECO:0000313" key="4">
    <source>
        <dbReference type="EMBL" id="EDM63255.1"/>
    </source>
</evidence>
<dbReference type="CDD" id="cd00093">
    <property type="entry name" value="HTH_XRE"/>
    <property type="match status" value="1"/>
</dbReference>
<keyword evidence="1 4" id="KW-0238">DNA-binding</keyword>